<feature type="region of interest" description="Disordered" evidence="1">
    <location>
        <begin position="26"/>
        <end position="115"/>
    </location>
</feature>
<comment type="caution">
    <text evidence="2">The sequence shown here is derived from an EMBL/GenBank/DDBJ whole genome shotgun (WGS) entry which is preliminary data.</text>
</comment>
<keyword evidence="3" id="KW-1185">Reference proteome</keyword>
<gene>
    <name evidence="2" type="ORF">ElyMa_002688800</name>
</gene>
<evidence type="ECO:0000256" key="1">
    <source>
        <dbReference type="SAM" id="MobiDB-lite"/>
    </source>
</evidence>
<reference evidence="2 3" key="1">
    <citation type="journal article" date="2021" name="Elife">
        <title>Chloroplast acquisition without the gene transfer in kleptoplastic sea slugs, Plakobranchus ocellatus.</title>
        <authorList>
            <person name="Maeda T."/>
            <person name="Takahashi S."/>
            <person name="Yoshida T."/>
            <person name="Shimamura S."/>
            <person name="Takaki Y."/>
            <person name="Nagai Y."/>
            <person name="Toyoda A."/>
            <person name="Suzuki Y."/>
            <person name="Arimoto A."/>
            <person name="Ishii H."/>
            <person name="Satoh N."/>
            <person name="Nishiyama T."/>
            <person name="Hasebe M."/>
            <person name="Maruyama T."/>
            <person name="Minagawa J."/>
            <person name="Obokata J."/>
            <person name="Shigenobu S."/>
        </authorList>
    </citation>
    <scope>NUCLEOTIDE SEQUENCE [LARGE SCALE GENOMIC DNA]</scope>
</reference>
<feature type="compositionally biased region" description="Polar residues" evidence="1">
    <location>
        <begin position="38"/>
        <end position="52"/>
    </location>
</feature>
<evidence type="ECO:0000313" key="3">
    <source>
        <dbReference type="Proteomes" id="UP000762676"/>
    </source>
</evidence>
<evidence type="ECO:0000313" key="2">
    <source>
        <dbReference type="EMBL" id="GFR95257.1"/>
    </source>
</evidence>
<dbReference type="Proteomes" id="UP000762676">
    <property type="component" value="Unassembled WGS sequence"/>
</dbReference>
<sequence>MRFIQPDGQRQTLVFTATIRLRPSMIPDQTRHKLPNVQWHQLSRQTPTTTSLKPPEPACDPGLRRCNKSTFEKQKPFPRQTNTPNISSARSPVCQHPSENRRAHTAASNGIVIPP</sequence>
<dbReference type="EMBL" id="BMAT01005538">
    <property type="protein sequence ID" value="GFR95257.1"/>
    <property type="molecule type" value="Genomic_DNA"/>
</dbReference>
<proteinExistence type="predicted"/>
<feature type="compositionally biased region" description="Polar residues" evidence="1">
    <location>
        <begin position="79"/>
        <end position="90"/>
    </location>
</feature>
<organism evidence="2 3">
    <name type="scientific">Elysia marginata</name>
    <dbReference type="NCBI Taxonomy" id="1093978"/>
    <lineage>
        <taxon>Eukaryota</taxon>
        <taxon>Metazoa</taxon>
        <taxon>Spiralia</taxon>
        <taxon>Lophotrochozoa</taxon>
        <taxon>Mollusca</taxon>
        <taxon>Gastropoda</taxon>
        <taxon>Heterobranchia</taxon>
        <taxon>Euthyneura</taxon>
        <taxon>Panpulmonata</taxon>
        <taxon>Sacoglossa</taxon>
        <taxon>Placobranchoidea</taxon>
        <taxon>Plakobranchidae</taxon>
        <taxon>Elysia</taxon>
    </lineage>
</organism>
<dbReference type="AlphaFoldDB" id="A0AAV4HAU1"/>
<name>A0AAV4HAU1_9GAST</name>
<accession>A0AAV4HAU1</accession>
<protein>
    <submittedName>
        <fullName evidence="2">Uncharacterized protein</fullName>
    </submittedName>
</protein>